<reference evidence="1 2" key="1">
    <citation type="submission" date="2017-01" db="EMBL/GenBank/DDBJ databases">
        <title>Genomic analysis of Xuhuaishuia manganoxidans DY6-4.</title>
        <authorList>
            <person name="Wang X."/>
        </authorList>
    </citation>
    <scope>NUCLEOTIDE SEQUENCE [LARGE SCALE GENOMIC DNA]</scope>
    <source>
        <strain evidence="1 2">DY6-4</strain>
    </source>
</reference>
<evidence type="ECO:0000313" key="1">
    <source>
        <dbReference type="EMBL" id="APX91197.1"/>
    </source>
</evidence>
<dbReference type="Proteomes" id="UP000187266">
    <property type="component" value="Chromosome"/>
</dbReference>
<protein>
    <recommendedName>
        <fullName evidence="3">DUF1499 domain-containing protein</fullName>
    </recommendedName>
</protein>
<name>A0A1U7DMF4_9RHOB</name>
<dbReference type="InterPro" id="IPR010865">
    <property type="entry name" value="DUF1499"/>
</dbReference>
<dbReference type="STRING" id="1267768.BV394_14360"/>
<evidence type="ECO:0000313" key="2">
    <source>
        <dbReference type="Proteomes" id="UP000187266"/>
    </source>
</evidence>
<organism evidence="1 2">
    <name type="scientific">Brevirhabdus pacifica</name>
    <dbReference type="NCBI Taxonomy" id="1267768"/>
    <lineage>
        <taxon>Bacteria</taxon>
        <taxon>Pseudomonadati</taxon>
        <taxon>Pseudomonadota</taxon>
        <taxon>Alphaproteobacteria</taxon>
        <taxon>Rhodobacterales</taxon>
        <taxon>Paracoccaceae</taxon>
        <taxon>Brevirhabdus</taxon>
    </lineage>
</organism>
<accession>A0A1U7DMF4</accession>
<gene>
    <name evidence="1" type="ORF">BV394_14360</name>
</gene>
<keyword evidence="2" id="KW-1185">Reference proteome</keyword>
<evidence type="ECO:0008006" key="3">
    <source>
        <dbReference type="Google" id="ProtNLM"/>
    </source>
</evidence>
<proteinExistence type="predicted"/>
<dbReference type="EMBL" id="CP019124">
    <property type="protein sequence ID" value="APX91197.1"/>
    <property type="molecule type" value="Genomic_DNA"/>
</dbReference>
<sequence length="135" mass="14335">MIAGLGAGLAAAGVVAYVRLAPVDPARWHRPPPQQVHGDAGTVQGAVRDFAGVSLEQMDRIARAWPRTRPIAGSPGEGLVTYESRSAWIGFPDYTTLQAVPGGVRAHARQRFGRSDLGVNQARLDAWAAQLAGDR</sequence>
<dbReference type="AlphaFoldDB" id="A0A1U7DMF4"/>
<dbReference type="Pfam" id="PF07386">
    <property type="entry name" value="DUF1499"/>
    <property type="match status" value="1"/>
</dbReference>